<dbReference type="Pfam" id="PF01026">
    <property type="entry name" value="TatD_DNase"/>
    <property type="match status" value="1"/>
</dbReference>
<sequence>MYIDTHAHLYYDDLKNQLGDVVKRAEAAGVTQIICVGTDLPSSKTSISIAEKYNAVFATVGVHPHDAKDTPDDYLHQLRDLASHSKVVAMGEMGLDYFRDFSPRNVQKEVFLSQLALARELDLPAVIHNRDADEDILKILEEVRYERSVLHCFSSDTEMAGRAVSLGCFLSFTGNVT</sequence>
<gene>
    <name evidence="1" type="ORF">METZ01_LOCUS53973</name>
</gene>
<dbReference type="CDD" id="cd01310">
    <property type="entry name" value="TatD_DNAse"/>
    <property type="match status" value="1"/>
</dbReference>
<feature type="non-terminal residue" evidence="1">
    <location>
        <position position="177"/>
    </location>
</feature>
<dbReference type="InterPro" id="IPR001130">
    <property type="entry name" value="TatD-like"/>
</dbReference>
<dbReference type="EMBL" id="UINC01002871">
    <property type="protein sequence ID" value="SVA01119.1"/>
    <property type="molecule type" value="Genomic_DNA"/>
</dbReference>
<proteinExistence type="predicted"/>
<protein>
    <recommendedName>
        <fullName evidence="2">Hydrolase TatD</fullName>
    </recommendedName>
</protein>
<dbReference type="InterPro" id="IPR032466">
    <property type="entry name" value="Metal_Hydrolase"/>
</dbReference>
<reference evidence="1" key="1">
    <citation type="submission" date="2018-05" db="EMBL/GenBank/DDBJ databases">
        <authorList>
            <person name="Lanie J.A."/>
            <person name="Ng W.-L."/>
            <person name="Kazmierczak K.M."/>
            <person name="Andrzejewski T.M."/>
            <person name="Davidsen T.M."/>
            <person name="Wayne K.J."/>
            <person name="Tettelin H."/>
            <person name="Glass J.I."/>
            <person name="Rusch D."/>
            <person name="Podicherti R."/>
            <person name="Tsui H.-C.T."/>
            <person name="Winkler M.E."/>
        </authorList>
    </citation>
    <scope>NUCLEOTIDE SEQUENCE</scope>
</reference>
<accession>A0A381SCA2</accession>
<evidence type="ECO:0000313" key="1">
    <source>
        <dbReference type="EMBL" id="SVA01119.1"/>
    </source>
</evidence>
<dbReference type="Gene3D" id="3.20.20.140">
    <property type="entry name" value="Metal-dependent hydrolases"/>
    <property type="match status" value="1"/>
</dbReference>
<dbReference type="PANTHER" id="PTHR46124:SF2">
    <property type="entry name" value="D-AMINOACYL-TRNA DEACYLASE"/>
    <property type="match status" value="1"/>
</dbReference>
<dbReference type="AlphaFoldDB" id="A0A381SCA2"/>
<organism evidence="1">
    <name type="scientific">marine metagenome</name>
    <dbReference type="NCBI Taxonomy" id="408172"/>
    <lineage>
        <taxon>unclassified sequences</taxon>
        <taxon>metagenomes</taxon>
        <taxon>ecological metagenomes</taxon>
    </lineage>
</organism>
<dbReference type="GO" id="GO:0005829">
    <property type="term" value="C:cytosol"/>
    <property type="evidence" value="ECO:0007669"/>
    <property type="project" value="TreeGrafter"/>
</dbReference>
<name>A0A381SCA2_9ZZZZ</name>
<dbReference type="PANTHER" id="PTHR46124">
    <property type="entry name" value="D-AMINOACYL-TRNA DEACYLASE"/>
    <property type="match status" value="1"/>
</dbReference>
<evidence type="ECO:0008006" key="2">
    <source>
        <dbReference type="Google" id="ProtNLM"/>
    </source>
</evidence>
<dbReference type="GO" id="GO:0016788">
    <property type="term" value="F:hydrolase activity, acting on ester bonds"/>
    <property type="evidence" value="ECO:0007669"/>
    <property type="project" value="InterPro"/>
</dbReference>
<dbReference type="SUPFAM" id="SSF51556">
    <property type="entry name" value="Metallo-dependent hydrolases"/>
    <property type="match status" value="1"/>
</dbReference>